<sequence length="146" mass="15427">MGYGGEASKSAFRVGVLRNSSAERPVLFGHFHKVDKEILGADPNLFVEITSEGGVKLFLELDGPASVAGDLNDAGSVGAFDEIGGIHDEGSGLIRIDNDKFVVEHACDQLDNAPHHILQCDGEGENIAVPVISVAHGLLKESKRVP</sequence>
<accession>A0A0M4CF14</accession>
<proteinExistence type="predicted"/>
<name>A0A0M4CF14_9CORY</name>
<protein>
    <submittedName>
        <fullName evidence="1">Uncharacterized protein</fullName>
    </submittedName>
</protein>
<organism evidence="1 2">
    <name type="scientific">Corynebacterium deserti GIMN1.010</name>
    <dbReference type="NCBI Taxonomy" id="931089"/>
    <lineage>
        <taxon>Bacteria</taxon>
        <taxon>Bacillati</taxon>
        <taxon>Actinomycetota</taxon>
        <taxon>Actinomycetes</taxon>
        <taxon>Mycobacteriales</taxon>
        <taxon>Corynebacteriaceae</taxon>
        <taxon>Corynebacterium</taxon>
    </lineage>
</organism>
<evidence type="ECO:0000313" key="1">
    <source>
        <dbReference type="EMBL" id="ALC06604.1"/>
    </source>
</evidence>
<dbReference type="STRING" id="931089.CDES_11170"/>
<dbReference type="Proteomes" id="UP000068067">
    <property type="component" value="Chromosome"/>
</dbReference>
<evidence type="ECO:0000313" key="2">
    <source>
        <dbReference type="Proteomes" id="UP000068067"/>
    </source>
</evidence>
<dbReference type="KEGG" id="cdx:CDES_11170"/>
<reference evidence="1 2" key="1">
    <citation type="submission" date="2014-08" db="EMBL/GenBank/DDBJ databases">
        <title>Complete genome sequence of Corynebacterium deserti GIMN1.010 (=DSM 45689), isolated from desert sand in western China.</title>
        <authorList>
            <person name="Ruckert C."/>
            <person name="Albersmeier A."/>
            <person name="Kalinowski J."/>
        </authorList>
    </citation>
    <scope>NUCLEOTIDE SEQUENCE [LARGE SCALE GENOMIC DNA]</scope>
    <source>
        <strain evidence="1 2">GIMN1.010</strain>
    </source>
</reference>
<dbReference type="AlphaFoldDB" id="A0A0M4CF14"/>
<keyword evidence="2" id="KW-1185">Reference proteome</keyword>
<dbReference type="PATRIC" id="fig|931089.4.peg.2261"/>
<dbReference type="EMBL" id="CP009220">
    <property type="protein sequence ID" value="ALC06604.1"/>
    <property type="molecule type" value="Genomic_DNA"/>
</dbReference>
<gene>
    <name evidence="1" type="ORF">CDES_11170</name>
</gene>